<dbReference type="AlphaFoldDB" id="A0A3V3RYZ5"/>
<dbReference type="EMBL" id="AAIUQW010000008">
    <property type="protein sequence ID" value="ECI2787261.1"/>
    <property type="molecule type" value="Genomic_DNA"/>
</dbReference>
<proteinExistence type="predicted"/>
<dbReference type="RefSeq" id="WP_079821288.1">
    <property type="nucleotide sequence ID" value="NZ_JBJIBN010000001.1"/>
</dbReference>
<evidence type="ECO:0000256" key="1">
    <source>
        <dbReference type="SAM" id="Phobius"/>
    </source>
</evidence>
<sequence>MEDSSFFWLVSGIPAIIGLCLGYIICHVRNKEPHPDLTYIKKRLQELTDAHEEASNKIDLKIYEMKRAVEQSLDIYKDNILVSIKKTIEESDLEVVIPSNDSLKTMMQLIYDRNDSIDDKIDKGFSEMDKWFIKVIEDIKGLSDGTVYVATRLDKTMNREFDKINNLQRLLFTSMVGNLGILSEKASELDDTELSKLRIEQWKETEEEMKNSL</sequence>
<organism evidence="2">
    <name type="scientific">Salmonella enterica I</name>
    <dbReference type="NCBI Taxonomy" id="59201"/>
    <lineage>
        <taxon>Bacteria</taxon>
        <taxon>Pseudomonadati</taxon>
        <taxon>Pseudomonadota</taxon>
        <taxon>Gammaproteobacteria</taxon>
        <taxon>Enterobacterales</taxon>
        <taxon>Enterobacteriaceae</taxon>
        <taxon>Salmonella</taxon>
    </lineage>
</organism>
<keyword evidence="1" id="KW-0812">Transmembrane</keyword>
<reference evidence="2" key="1">
    <citation type="submission" date="2018-07" db="EMBL/GenBank/DDBJ databases">
        <authorList>
            <consortium name="GenomeTrakr network: Whole genome sequencing for foodborne pathogen traceback"/>
        </authorList>
    </citation>
    <scope>NUCLEOTIDE SEQUENCE</scope>
    <source>
        <strain evidence="2">FDA00003717</strain>
    </source>
</reference>
<evidence type="ECO:0000313" key="2">
    <source>
        <dbReference type="EMBL" id="ECI2787261.1"/>
    </source>
</evidence>
<keyword evidence="1" id="KW-0472">Membrane</keyword>
<keyword evidence="1" id="KW-1133">Transmembrane helix</keyword>
<accession>A0A3V3RYZ5</accession>
<protein>
    <submittedName>
        <fullName evidence="2">Uncharacterized protein</fullName>
    </submittedName>
</protein>
<feature type="transmembrane region" description="Helical" evidence="1">
    <location>
        <begin position="6"/>
        <end position="26"/>
    </location>
</feature>
<name>A0A3V3RYZ5_SALET</name>
<comment type="caution">
    <text evidence="2">The sequence shown here is derived from an EMBL/GenBank/DDBJ whole genome shotgun (WGS) entry which is preliminary data.</text>
</comment>
<gene>
    <name evidence="2" type="ORF">AIE18_19985</name>
</gene>